<dbReference type="InterPro" id="IPR001841">
    <property type="entry name" value="Znf_RING"/>
</dbReference>
<organism evidence="7 8">
    <name type="scientific">Sitophilus oryzae</name>
    <name type="common">Rice weevil</name>
    <name type="synonym">Curculio oryzae</name>
    <dbReference type="NCBI Taxonomy" id="7048"/>
    <lineage>
        <taxon>Eukaryota</taxon>
        <taxon>Metazoa</taxon>
        <taxon>Ecdysozoa</taxon>
        <taxon>Arthropoda</taxon>
        <taxon>Hexapoda</taxon>
        <taxon>Insecta</taxon>
        <taxon>Pterygota</taxon>
        <taxon>Neoptera</taxon>
        <taxon>Endopterygota</taxon>
        <taxon>Coleoptera</taxon>
        <taxon>Polyphaga</taxon>
        <taxon>Cucujiformia</taxon>
        <taxon>Curculionidae</taxon>
        <taxon>Dryophthorinae</taxon>
        <taxon>Sitophilus</taxon>
    </lineage>
</organism>
<dbReference type="PANTHER" id="PTHR12618:SF20">
    <property type="entry name" value="PHD AND RING FINGER DOMAIN-CONTAINING PROTEIN 1"/>
    <property type="match status" value="1"/>
</dbReference>
<protein>
    <submittedName>
        <fullName evidence="8">PHD and RING finger domain-containing protein 1-like</fullName>
    </submittedName>
</protein>
<gene>
    <name evidence="8" type="primary">LOC115888671</name>
</gene>
<dbReference type="InterPro" id="IPR047157">
    <property type="entry name" value="PHRF1/Atg35"/>
</dbReference>
<evidence type="ECO:0000256" key="5">
    <source>
        <dbReference type="SAM" id="MobiDB-lite"/>
    </source>
</evidence>
<dbReference type="KEGG" id="soy:115888671"/>
<evidence type="ECO:0000313" key="7">
    <source>
        <dbReference type="Proteomes" id="UP000504635"/>
    </source>
</evidence>
<evidence type="ECO:0000256" key="3">
    <source>
        <dbReference type="ARBA" id="ARBA00022833"/>
    </source>
</evidence>
<accession>A0A6J2YLN9</accession>
<dbReference type="InParanoid" id="A0A6J2YLN9"/>
<reference evidence="8" key="1">
    <citation type="submission" date="2025-08" db="UniProtKB">
        <authorList>
            <consortium name="RefSeq"/>
        </authorList>
    </citation>
    <scope>IDENTIFICATION</scope>
    <source>
        <tissue evidence="8">Gonads</tissue>
    </source>
</reference>
<feature type="region of interest" description="Disordered" evidence="5">
    <location>
        <begin position="1"/>
        <end position="43"/>
    </location>
</feature>
<dbReference type="SUPFAM" id="SSF57850">
    <property type="entry name" value="RING/U-box"/>
    <property type="match status" value="1"/>
</dbReference>
<evidence type="ECO:0000256" key="4">
    <source>
        <dbReference type="PROSITE-ProRule" id="PRU00175"/>
    </source>
</evidence>
<dbReference type="PANTHER" id="PTHR12618">
    <property type="entry name" value="PHD AND RING FINGER DOMAIN-CONTAINING PROTEIN 1"/>
    <property type="match status" value="1"/>
</dbReference>
<feature type="domain" description="RING-type" evidence="6">
    <location>
        <begin position="46"/>
        <end position="87"/>
    </location>
</feature>
<dbReference type="GeneID" id="115888671"/>
<keyword evidence="2 4" id="KW-0863">Zinc-finger</keyword>
<dbReference type="InterPro" id="IPR017907">
    <property type="entry name" value="Znf_RING_CS"/>
</dbReference>
<dbReference type="InterPro" id="IPR013083">
    <property type="entry name" value="Znf_RING/FYVE/PHD"/>
</dbReference>
<feature type="compositionally biased region" description="Basic and acidic residues" evidence="5">
    <location>
        <begin position="10"/>
        <end position="30"/>
    </location>
</feature>
<sequence>MDEPNRKRKSNEDRNESDKKRGKVDLEVSKTSETSANLTTSSNETCPICLSSVHKRLLGIPKNCRHRFCLYCIRKWSRKKNTCPVCRKKYSSIIVRSRYTRRRVRQLPISKKAGATEDSRYTAFVEMISRALVNLVGNLFVATH</sequence>
<dbReference type="Pfam" id="PF13639">
    <property type="entry name" value="zf-RING_2"/>
    <property type="match status" value="1"/>
</dbReference>
<dbReference type="RefSeq" id="XP_030764312.1">
    <property type="nucleotide sequence ID" value="XM_030908452.1"/>
</dbReference>
<dbReference type="PROSITE" id="PS50089">
    <property type="entry name" value="ZF_RING_2"/>
    <property type="match status" value="1"/>
</dbReference>
<evidence type="ECO:0000256" key="1">
    <source>
        <dbReference type="ARBA" id="ARBA00022723"/>
    </source>
</evidence>
<keyword evidence="7" id="KW-1185">Reference proteome</keyword>
<evidence type="ECO:0000259" key="6">
    <source>
        <dbReference type="PROSITE" id="PS50089"/>
    </source>
</evidence>
<keyword evidence="3" id="KW-0862">Zinc</keyword>
<proteinExistence type="predicted"/>
<dbReference type="GO" id="GO:0008270">
    <property type="term" value="F:zinc ion binding"/>
    <property type="evidence" value="ECO:0007669"/>
    <property type="project" value="UniProtKB-KW"/>
</dbReference>
<dbReference type="Gene3D" id="3.30.40.10">
    <property type="entry name" value="Zinc/RING finger domain, C3HC4 (zinc finger)"/>
    <property type="match status" value="1"/>
</dbReference>
<dbReference type="SMART" id="SM00184">
    <property type="entry name" value="RING"/>
    <property type="match status" value="1"/>
</dbReference>
<dbReference type="OrthoDB" id="1935339at2759"/>
<evidence type="ECO:0000313" key="8">
    <source>
        <dbReference type="RefSeq" id="XP_030764312.1"/>
    </source>
</evidence>
<feature type="compositionally biased region" description="Polar residues" evidence="5">
    <location>
        <begin position="31"/>
        <end position="43"/>
    </location>
</feature>
<dbReference type="Proteomes" id="UP000504635">
    <property type="component" value="Unplaced"/>
</dbReference>
<dbReference type="AlphaFoldDB" id="A0A6J2YLN9"/>
<keyword evidence="1" id="KW-0479">Metal-binding</keyword>
<evidence type="ECO:0000256" key="2">
    <source>
        <dbReference type="ARBA" id="ARBA00022771"/>
    </source>
</evidence>
<dbReference type="PROSITE" id="PS00518">
    <property type="entry name" value="ZF_RING_1"/>
    <property type="match status" value="1"/>
</dbReference>
<name>A0A6J2YLN9_SITOR</name>